<dbReference type="PANTHER" id="PTHR42879:SF2">
    <property type="entry name" value="3-OXOACYL-[ACYL-CARRIER-PROTEIN] REDUCTASE FABG"/>
    <property type="match status" value="1"/>
</dbReference>
<dbReference type="PANTHER" id="PTHR42879">
    <property type="entry name" value="3-OXOACYL-(ACYL-CARRIER-PROTEIN) REDUCTASE"/>
    <property type="match status" value="1"/>
</dbReference>
<evidence type="ECO:0000256" key="2">
    <source>
        <dbReference type="ARBA" id="ARBA00023002"/>
    </source>
</evidence>
<protein>
    <submittedName>
        <fullName evidence="3">3-oxoacyl-[acyl-carrier protein] reductase</fullName>
        <ecNumber evidence="3">1.1.1.100</ecNumber>
    </submittedName>
</protein>
<keyword evidence="2 3" id="KW-0560">Oxidoreductase</keyword>
<evidence type="ECO:0000313" key="4">
    <source>
        <dbReference type="Proteomes" id="UP000294820"/>
    </source>
</evidence>
<dbReference type="InterPro" id="IPR050259">
    <property type="entry name" value="SDR"/>
</dbReference>
<keyword evidence="4" id="KW-1185">Reference proteome</keyword>
<proteinExistence type="inferred from homology"/>
<dbReference type="InterPro" id="IPR002347">
    <property type="entry name" value="SDR_fam"/>
</dbReference>
<dbReference type="RefSeq" id="WP_067486668.1">
    <property type="nucleotide sequence ID" value="NZ_LT615367.1"/>
</dbReference>
<dbReference type="EMBL" id="LT615367">
    <property type="protein sequence ID" value="SLM63739.1"/>
    <property type="molecule type" value="Genomic_DNA"/>
</dbReference>
<sequence>MLLSGKNAVVTGCLQGIGLATLDAFAAAGANVFACCQYTDDNFISHIEELKKKYDVEIIPVYFDLMDYDAIKQGANFIQKTKKSIDILANIAGANIDAYFHMMTMEQLRNTFSINFFSQMYLTQYITKLMVRNKKGSVINVSSISAIDGNPGQLAYSSSKAAIIAATKTLATELGQHGIRVNAVAPGIIKTRMTEDLPTEALDRQLNRCELHRIGLPEEVANAILYLASDSSSYITGQVIRVDGGIG</sequence>
<dbReference type="InterPro" id="IPR036291">
    <property type="entry name" value="NAD(P)-bd_dom_sf"/>
</dbReference>
<reference evidence="3 4" key="1">
    <citation type="submission" date="2016-09" db="EMBL/GenBank/DDBJ databases">
        <authorList>
            <person name="Reverchon S."/>
            <person name="Nasser W."/>
            <person name="Leonard S."/>
            <person name="Brochier C."/>
            <person name="Duprey A."/>
        </authorList>
    </citation>
    <scope>NUCLEOTIDE SEQUENCE [LARGE SCALE GENOMIC DNA]</scope>
    <source>
        <strain evidence="3 4">174/2</strain>
    </source>
</reference>
<evidence type="ECO:0000313" key="3">
    <source>
        <dbReference type="EMBL" id="SLM63739.1"/>
    </source>
</evidence>
<name>A0A375ADS2_9GAMM</name>
<gene>
    <name evidence="3" type="ORF">DAQ1742_02890</name>
</gene>
<dbReference type="SUPFAM" id="SSF51735">
    <property type="entry name" value="NAD(P)-binding Rossmann-fold domains"/>
    <property type="match status" value="1"/>
</dbReference>
<dbReference type="AlphaFoldDB" id="A0A375ADS2"/>
<comment type="similarity">
    <text evidence="1">Belongs to the short-chain dehydrogenases/reductases (SDR) family.</text>
</comment>
<dbReference type="FunFam" id="3.40.50.720:FF:000173">
    <property type="entry name" value="3-oxoacyl-[acyl-carrier protein] reductase"/>
    <property type="match status" value="1"/>
</dbReference>
<evidence type="ECO:0000256" key="1">
    <source>
        <dbReference type="ARBA" id="ARBA00006484"/>
    </source>
</evidence>
<dbReference type="KEGG" id="daq:DAQ1742_02890"/>
<dbReference type="GO" id="GO:0004316">
    <property type="term" value="F:3-oxoacyl-[acyl-carrier-protein] reductase (NADPH) activity"/>
    <property type="evidence" value="ECO:0007669"/>
    <property type="project" value="UniProtKB-EC"/>
</dbReference>
<dbReference type="Gene3D" id="3.40.50.720">
    <property type="entry name" value="NAD(P)-binding Rossmann-like Domain"/>
    <property type="match status" value="1"/>
</dbReference>
<dbReference type="Proteomes" id="UP000294820">
    <property type="component" value="Chromosome 1"/>
</dbReference>
<accession>A0A375ADS2</accession>
<dbReference type="EC" id="1.1.1.100" evidence="3"/>
<dbReference type="PRINTS" id="PR00080">
    <property type="entry name" value="SDRFAMILY"/>
</dbReference>
<organism evidence="3 4">
    <name type="scientific">Dickeya aquatica</name>
    <dbReference type="NCBI Taxonomy" id="1401087"/>
    <lineage>
        <taxon>Bacteria</taxon>
        <taxon>Pseudomonadati</taxon>
        <taxon>Pseudomonadota</taxon>
        <taxon>Gammaproteobacteria</taxon>
        <taxon>Enterobacterales</taxon>
        <taxon>Pectobacteriaceae</taxon>
        <taxon>Dickeya</taxon>
    </lineage>
</organism>
<dbReference type="Pfam" id="PF13561">
    <property type="entry name" value="adh_short_C2"/>
    <property type="match status" value="1"/>
</dbReference>
<dbReference type="PRINTS" id="PR00081">
    <property type="entry name" value="GDHRDH"/>
</dbReference>